<sequence>MNGTIKLPEATKFSVMVGKYQSFMASMEFYFWDKPETLANERIKIIFLCTNLRGPAENWFGTLLTSKSRCVYSYSSLEDVLKKNLSGFTNK</sequence>
<dbReference type="AlphaFoldDB" id="A0A1R0GZQ5"/>
<comment type="caution">
    <text evidence="1">The sequence shown here is derived from an EMBL/GenBank/DDBJ whole genome shotgun (WGS) entry which is preliminary data.</text>
</comment>
<evidence type="ECO:0000313" key="1">
    <source>
        <dbReference type="EMBL" id="OLY82371.1"/>
    </source>
</evidence>
<keyword evidence="2" id="KW-1185">Reference proteome</keyword>
<gene>
    <name evidence="1" type="ORF">AYI68_g3511</name>
</gene>
<dbReference type="Proteomes" id="UP000187455">
    <property type="component" value="Unassembled WGS sequence"/>
</dbReference>
<proteinExistence type="predicted"/>
<evidence type="ECO:0000313" key="2">
    <source>
        <dbReference type="Proteomes" id="UP000187455"/>
    </source>
</evidence>
<organism evidence="1 2">
    <name type="scientific">Smittium mucronatum</name>
    <dbReference type="NCBI Taxonomy" id="133383"/>
    <lineage>
        <taxon>Eukaryota</taxon>
        <taxon>Fungi</taxon>
        <taxon>Fungi incertae sedis</taxon>
        <taxon>Zoopagomycota</taxon>
        <taxon>Kickxellomycotina</taxon>
        <taxon>Harpellomycetes</taxon>
        <taxon>Harpellales</taxon>
        <taxon>Legeriomycetaceae</taxon>
        <taxon>Smittium</taxon>
    </lineage>
</organism>
<evidence type="ECO:0008006" key="3">
    <source>
        <dbReference type="Google" id="ProtNLM"/>
    </source>
</evidence>
<reference evidence="1 2" key="1">
    <citation type="journal article" date="2016" name="Mol. Biol. Evol.">
        <title>Genome-Wide Survey of Gut Fungi (Harpellales) Reveals the First Horizontally Transferred Ubiquitin Gene from a Mosquito Host.</title>
        <authorList>
            <person name="Wang Y."/>
            <person name="White M.M."/>
            <person name="Kvist S."/>
            <person name="Moncalvo J.M."/>
        </authorList>
    </citation>
    <scope>NUCLEOTIDE SEQUENCE [LARGE SCALE GENOMIC DNA]</scope>
    <source>
        <strain evidence="1 2">ALG-7-W6</strain>
    </source>
</reference>
<name>A0A1R0GZQ5_9FUNG</name>
<protein>
    <recommendedName>
        <fullName evidence="3">Retrotransposon gag domain-containing protein</fullName>
    </recommendedName>
</protein>
<dbReference type="EMBL" id="LSSL01001601">
    <property type="protein sequence ID" value="OLY82371.1"/>
    <property type="molecule type" value="Genomic_DNA"/>
</dbReference>
<accession>A0A1R0GZQ5</accession>